<dbReference type="Gene3D" id="1.20.920.10">
    <property type="entry name" value="Bromodomain-like"/>
    <property type="match status" value="1"/>
</dbReference>
<dbReference type="PROSITE" id="PS50014">
    <property type="entry name" value="BROMODOMAIN_2"/>
    <property type="match status" value="1"/>
</dbReference>
<dbReference type="PANTHER" id="PTHR47162">
    <property type="entry name" value="OS02G0192300 PROTEIN"/>
    <property type="match status" value="1"/>
</dbReference>
<dbReference type="InterPro" id="IPR003889">
    <property type="entry name" value="FYrich_C"/>
</dbReference>
<keyword evidence="7 11" id="KW-0103">Bromodomain</keyword>
<protein>
    <submittedName>
        <fullName evidence="16">Uncharacterized protein</fullName>
    </submittedName>
</protein>
<dbReference type="InterPro" id="IPR019786">
    <property type="entry name" value="Zinc_finger_PHD-type_CS"/>
</dbReference>
<evidence type="ECO:0000256" key="10">
    <source>
        <dbReference type="ARBA" id="ARBA00023242"/>
    </source>
</evidence>
<organism evidence="16 17">
    <name type="scientific">Daucus carota subsp. sativus</name>
    <name type="common">Carrot</name>
    <dbReference type="NCBI Taxonomy" id="79200"/>
    <lineage>
        <taxon>Eukaryota</taxon>
        <taxon>Viridiplantae</taxon>
        <taxon>Streptophyta</taxon>
        <taxon>Embryophyta</taxon>
        <taxon>Tracheophyta</taxon>
        <taxon>Spermatophyta</taxon>
        <taxon>Magnoliopsida</taxon>
        <taxon>eudicotyledons</taxon>
        <taxon>Gunneridae</taxon>
        <taxon>Pentapetalae</taxon>
        <taxon>asterids</taxon>
        <taxon>campanulids</taxon>
        <taxon>Apiales</taxon>
        <taxon>Apiaceae</taxon>
        <taxon>Apioideae</taxon>
        <taxon>Scandiceae</taxon>
        <taxon>Daucinae</taxon>
        <taxon>Daucus</taxon>
        <taxon>Daucus sect. Daucus</taxon>
    </lineage>
</organism>
<dbReference type="InterPro" id="IPR036427">
    <property type="entry name" value="Bromodomain-like_sf"/>
</dbReference>
<dbReference type="Proteomes" id="UP000077755">
    <property type="component" value="Chromosome 2"/>
</dbReference>
<dbReference type="InterPro" id="IPR013083">
    <property type="entry name" value="Znf_RING/FYVE/PHD"/>
</dbReference>
<dbReference type="Gene3D" id="3.30.40.10">
    <property type="entry name" value="Zinc/RING finger domain, C3HC4 (zinc finger)"/>
    <property type="match status" value="1"/>
</dbReference>
<accession>A0AAF0WF51</accession>
<dbReference type="PANTHER" id="PTHR47162:SF10">
    <property type="entry name" value="METHYL-CPG-BINDING DOMAIN-CONTAINING PROTEIN 9 ISOFORM X1"/>
    <property type="match status" value="1"/>
</dbReference>
<dbReference type="InterPro" id="IPR019787">
    <property type="entry name" value="Znf_PHD-finger"/>
</dbReference>
<dbReference type="Pfam" id="PF02791">
    <property type="entry name" value="DDT"/>
    <property type="match status" value="1"/>
</dbReference>
<dbReference type="PROSITE" id="PS51542">
    <property type="entry name" value="FYRN"/>
    <property type="match status" value="1"/>
</dbReference>
<evidence type="ECO:0000259" key="15">
    <source>
        <dbReference type="PROSITE" id="PS50016"/>
    </source>
</evidence>
<evidence type="ECO:0000256" key="7">
    <source>
        <dbReference type="ARBA" id="ARBA00023117"/>
    </source>
</evidence>
<dbReference type="GO" id="GO:0048731">
    <property type="term" value="P:system development"/>
    <property type="evidence" value="ECO:0007669"/>
    <property type="project" value="UniProtKB-ARBA"/>
</dbReference>
<reference evidence="16" key="2">
    <citation type="submission" date="2022-03" db="EMBL/GenBank/DDBJ databases">
        <title>Draft title - Genomic analysis of global carrot germplasm unveils the trajectory of domestication and the origin of high carotenoid orange carrot.</title>
        <authorList>
            <person name="Iorizzo M."/>
            <person name="Ellison S."/>
            <person name="Senalik D."/>
            <person name="Macko-Podgorni A."/>
            <person name="Grzebelus D."/>
            <person name="Bostan H."/>
            <person name="Rolling W."/>
            <person name="Curaba J."/>
            <person name="Simon P."/>
        </authorList>
    </citation>
    <scope>NUCLEOTIDE SEQUENCE</scope>
    <source>
        <tissue evidence="16">Leaf</tissue>
    </source>
</reference>
<feature type="compositionally biased region" description="Basic and acidic residues" evidence="13">
    <location>
        <begin position="1814"/>
        <end position="1825"/>
    </location>
</feature>
<reference evidence="16" key="1">
    <citation type="journal article" date="2016" name="Nat. Genet.">
        <title>A high-quality carrot genome assembly provides new insights into carotenoid accumulation and asterid genome evolution.</title>
        <authorList>
            <person name="Iorizzo M."/>
            <person name="Ellison S."/>
            <person name="Senalik D."/>
            <person name="Zeng P."/>
            <person name="Satapoomin P."/>
            <person name="Huang J."/>
            <person name="Bowman M."/>
            <person name="Iovene M."/>
            <person name="Sanseverino W."/>
            <person name="Cavagnaro P."/>
            <person name="Yildiz M."/>
            <person name="Macko-Podgorni A."/>
            <person name="Moranska E."/>
            <person name="Grzebelus E."/>
            <person name="Grzebelus D."/>
            <person name="Ashrafi H."/>
            <person name="Zheng Z."/>
            <person name="Cheng S."/>
            <person name="Spooner D."/>
            <person name="Van Deynze A."/>
            <person name="Simon P."/>
        </authorList>
    </citation>
    <scope>NUCLEOTIDE SEQUENCE</scope>
    <source>
        <tissue evidence="16">Leaf</tissue>
    </source>
</reference>
<dbReference type="EMBL" id="CP093344">
    <property type="protein sequence ID" value="WOG88775.1"/>
    <property type="molecule type" value="Genomic_DNA"/>
</dbReference>
<evidence type="ECO:0000256" key="5">
    <source>
        <dbReference type="ARBA" id="ARBA00022833"/>
    </source>
</evidence>
<dbReference type="GO" id="GO:0008270">
    <property type="term" value="F:zinc ion binding"/>
    <property type="evidence" value="ECO:0007669"/>
    <property type="project" value="UniProtKB-KW"/>
</dbReference>
<keyword evidence="17" id="KW-1185">Reference proteome</keyword>
<dbReference type="CDD" id="cd15519">
    <property type="entry name" value="PHD1_Lid2p_like"/>
    <property type="match status" value="1"/>
</dbReference>
<evidence type="ECO:0000256" key="6">
    <source>
        <dbReference type="ARBA" id="ARBA00023015"/>
    </source>
</evidence>
<dbReference type="PROSITE" id="PS51543">
    <property type="entry name" value="FYRC"/>
    <property type="match status" value="1"/>
</dbReference>
<evidence type="ECO:0000256" key="9">
    <source>
        <dbReference type="ARBA" id="ARBA00023163"/>
    </source>
</evidence>
<dbReference type="Pfam" id="PF15613">
    <property type="entry name" value="WSD"/>
    <property type="match status" value="1"/>
</dbReference>
<keyword evidence="3" id="KW-0479">Metal-binding</keyword>
<dbReference type="CDD" id="cd15489">
    <property type="entry name" value="PHD_SF"/>
    <property type="match status" value="1"/>
</dbReference>
<feature type="compositionally biased region" description="Basic residues" evidence="13">
    <location>
        <begin position="2006"/>
        <end position="2016"/>
    </location>
</feature>
<dbReference type="Pfam" id="PF15612">
    <property type="entry name" value="WHIM1"/>
    <property type="match status" value="1"/>
</dbReference>
<dbReference type="GO" id="GO:0140993">
    <property type="term" value="F:histone modifying activity"/>
    <property type="evidence" value="ECO:0007669"/>
    <property type="project" value="UniProtKB-ARBA"/>
</dbReference>
<feature type="region of interest" description="Disordered" evidence="13">
    <location>
        <begin position="1985"/>
        <end position="2016"/>
    </location>
</feature>
<keyword evidence="6" id="KW-0805">Transcription regulation</keyword>
<dbReference type="PROSITE" id="PS01359">
    <property type="entry name" value="ZF_PHD_1"/>
    <property type="match status" value="1"/>
</dbReference>
<dbReference type="Pfam" id="PF00439">
    <property type="entry name" value="Bromodomain"/>
    <property type="match status" value="1"/>
</dbReference>
<gene>
    <name evidence="16" type="ORF">DCAR_0208010</name>
</gene>
<feature type="region of interest" description="Disordered" evidence="13">
    <location>
        <begin position="1806"/>
        <end position="1837"/>
    </location>
</feature>
<keyword evidence="4 12" id="KW-0863">Zinc-finger</keyword>
<dbReference type="GO" id="GO:0000785">
    <property type="term" value="C:chromatin"/>
    <property type="evidence" value="ECO:0007669"/>
    <property type="project" value="UniProtKB-ARBA"/>
</dbReference>
<evidence type="ECO:0000256" key="8">
    <source>
        <dbReference type="ARBA" id="ARBA00023125"/>
    </source>
</evidence>
<evidence type="ECO:0000256" key="11">
    <source>
        <dbReference type="PROSITE-ProRule" id="PRU00035"/>
    </source>
</evidence>
<dbReference type="InterPro" id="IPR003888">
    <property type="entry name" value="FYrich_N"/>
</dbReference>
<dbReference type="InterPro" id="IPR018501">
    <property type="entry name" value="DDT_dom"/>
</dbReference>
<keyword evidence="9" id="KW-0804">Transcription</keyword>
<dbReference type="SUPFAM" id="SSF47370">
    <property type="entry name" value="Bromodomain"/>
    <property type="match status" value="1"/>
</dbReference>
<dbReference type="GO" id="GO:0003677">
    <property type="term" value="F:DNA binding"/>
    <property type="evidence" value="ECO:0007669"/>
    <property type="project" value="UniProtKB-KW"/>
</dbReference>
<feature type="domain" description="PHD-type" evidence="15">
    <location>
        <begin position="1250"/>
        <end position="1300"/>
    </location>
</feature>
<evidence type="ECO:0000256" key="12">
    <source>
        <dbReference type="PROSITE-ProRule" id="PRU00146"/>
    </source>
</evidence>
<dbReference type="PROSITE" id="PS50016">
    <property type="entry name" value="ZF_PHD_2"/>
    <property type="match status" value="1"/>
</dbReference>
<dbReference type="InterPro" id="IPR001965">
    <property type="entry name" value="Znf_PHD"/>
</dbReference>
<evidence type="ECO:0000256" key="2">
    <source>
        <dbReference type="ARBA" id="ARBA00022679"/>
    </source>
</evidence>
<feature type="domain" description="Bromo" evidence="14">
    <location>
        <begin position="1139"/>
        <end position="1190"/>
    </location>
</feature>
<dbReference type="Gene3D" id="3.30.160.360">
    <property type="match status" value="1"/>
</dbReference>
<dbReference type="Pfam" id="PF00628">
    <property type="entry name" value="PHD"/>
    <property type="match status" value="1"/>
</dbReference>
<sequence length="2016" mass="224822">MERGKSVFVFDLNESPPPAASPVEKNGGGGGGRVCGSCRKAAGEVEGEMQACVRCGKCFHMKCMGTKHKVDDWKCFGCLFAGNGAGGSGSGSSSNAEKAGAGGAERLLDMNAPPPPDEEEVQFLGVSYGGASLGIHRQPEQYDQRMQASCDTSVPHHTVSGHSFNTPASYLQSLHMGSGIYFQKPSQCATDDAMSMYEAPLHHRLNHNRMPGNADTRFKPDAILETSHHERPVLTPASDRAKEIYLQDLKDFVLGKKGVLGDGWYVEFYYYPVRCKTLPIYFAPGGRRFESVSAVAIYLGLIPNAHALEADSRGDGVTLSEKGHKGKESKVFLGVDTSRAAKNIQQEFLGEKSSLSAEIINADVRRLTQSIRSPQLDKIKIDDPEHQKFCEGFPVQFEDLYIIHAGKVDQRNSYHDSGHIWPVGYKSCWHDQITGSVFVSDVLEGGDDGPLFKVQRYPCTEQYIPSCSTVVCKRSESDNSISEANDEEYTSMQMLLTEHAPPCLDDNLLSGTPAFKDPSCQEVNRKTSSDWHPQRSRNETSYCAGPGDCIGKFMVEGKSSSSVWEKVASTFLTACREAFKKTGVLQFWCGHNVDRSYFKAIKNADLLSKFSRSCGPVNIPHSFESIEDFNASSEMLKKWLQQDRFGLDLEFVQELLEQLPEVRNCPGYIFLDKRSPKSILQTVGTGFLVAKRMSDAPVKKKSTTFIKTCEARKKKAIEDFEIRARRPLGKPFCSKLPVKLIGDVLQVWEFSRRFSDVLGLEKPFSLQELECELINPWLDNPPPPQKLANGTQDVVDANSYRNHMINNHAKSSCSNYFPVVAEKFLACMGTHGNCTGVILTNAHTSLLSTLISELLIKVAPHVDPNFDTGEFKSKRGKKKDSENSNIAKKAKIDALPINDLTWPELARRYVLAVLSMEGNLDCTEIISRESGRVFHCLQGDGGPLCGSLTGVAAMEADALLLAEASKKVYGSLKSKDDVLSIDQNESDASDALKIVADNDSEVPDWARVLEPVRKLPTNVGARIRRLVHEALEKNPPEWAKKILLYSISKEVYKGNASGPTKRAVVSVLDDSRCEKPQQKPEKKEIGKTPAIALSDLLMKQCRLVLRRVTAADEKKVFCNLLGRTFLISNDNDDKGCLGYPAMVSRPLDFRTIDLRLAAGSYNGSHEAFFEDVQEVWYNIRMAYGSQPKLTGLAETLFRKFEEMYEEEVLVLVNKTRKHANPDSLNEKAKELEDMVAHATETSLPKAPWDEEVCKVCGMDRDDDSVLLCDSCDSEYHTYCLNPPLVRIPEGNWYCPSCLAGKPTYHGASYGTRVSSLCRRRYQKDLTNRYLDELADLANAMEVKEYWDLNLEQRIFLIKLLTDEILNSATMRDHIDRSVSGSSDLQQKIRATTSEWNALNSCADNGSMLSEAPDGEPSNFPENMISNLQKSIATLESELLKVQVRKEPLGRDSDGRLYWVFSSIGTSLQQADLQDHRTTTQSSSNMRNTVLVVGSPSSSREISFSNIFPAEEIKHAPVSSDWSCYQSDSEIQELIGWLRETVATEKELKDSISHWHQIKLHDTNVAKSHIQHEMQPTPLNSTINGKPLDTDSPVTNAWTALEKKFGPCLKIQATDNSNEQGYKAETSFQGRICRCKCLELLWASKQHCFSCHQTFSTREDLDKHNDGACSMSLGFRESNMDSSKRKRMRSEPLLENSSDLRTVKAFKGEKQKAASCFDEKTHPECPFTLEEIITKFVIKDPVKEVVKDIGLISSAGQVSFVSQRAAYPDHPVLSLVPIDPSDSSSKLANQKIVSKRRVNTVIGTKTGHSSSTFRWPDKGMEQEPVKGGRPNSKCMSERDPLSATKNMLRGGKWAVYRESSERPIRGRLCGILCRLKSYLLDMDAALPEEALRPSRTNFEKRRLWRGFVKSAESIYEMNQAITVLEDAIKTAYLRKDWWYWSSPSAMAKICTISALALRIYALDAAIIYEKNIPTEDLGDVCRLGKVSPSTSVLPKSDKSDSPDLPKLRSRSNKRRKA</sequence>
<evidence type="ECO:0000259" key="14">
    <source>
        <dbReference type="PROSITE" id="PS50014"/>
    </source>
</evidence>
<dbReference type="SUPFAM" id="SSF57903">
    <property type="entry name" value="FYVE/PHD zinc finger"/>
    <property type="match status" value="2"/>
</dbReference>
<keyword evidence="10" id="KW-0539">Nucleus</keyword>
<dbReference type="GO" id="GO:0016740">
    <property type="term" value="F:transferase activity"/>
    <property type="evidence" value="ECO:0007669"/>
    <property type="project" value="UniProtKB-KW"/>
</dbReference>
<keyword evidence="2" id="KW-0808">Transferase</keyword>
<keyword evidence="8" id="KW-0238">DNA-binding</keyword>
<dbReference type="InterPro" id="IPR028941">
    <property type="entry name" value="WHIM2_dom"/>
</dbReference>
<proteinExistence type="predicted"/>
<feature type="compositionally biased region" description="Basic and acidic residues" evidence="13">
    <location>
        <begin position="1994"/>
        <end position="2005"/>
    </location>
</feature>
<comment type="subcellular location">
    <subcellularLocation>
        <location evidence="1">Nucleus</location>
    </subcellularLocation>
</comment>
<dbReference type="SMART" id="SM00249">
    <property type="entry name" value="PHD"/>
    <property type="match status" value="2"/>
</dbReference>
<evidence type="ECO:0000256" key="4">
    <source>
        <dbReference type="ARBA" id="ARBA00022771"/>
    </source>
</evidence>
<name>A0AAF0WF51_DAUCS</name>
<dbReference type="InterPro" id="IPR001487">
    <property type="entry name" value="Bromodomain"/>
</dbReference>
<evidence type="ECO:0000256" key="3">
    <source>
        <dbReference type="ARBA" id="ARBA00022723"/>
    </source>
</evidence>
<evidence type="ECO:0000256" key="1">
    <source>
        <dbReference type="ARBA" id="ARBA00004123"/>
    </source>
</evidence>
<evidence type="ECO:0000256" key="13">
    <source>
        <dbReference type="SAM" id="MobiDB-lite"/>
    </source>
</evidence>
<dbReference type="InterPro" id="IPR011011">
    <property type="entry name" value="Znf_FYVE_PHD"/>
</dbReference>
<dbReference type="GO" id="GO:0005634">
    <property type="term" value="C:nucleus"/>
    <property type="evidence" value="ECO:0007669"/>
    <property type="project" value="UniProtKB-SubCell"/>
</dbReference>
<dbReference type="InterPro" id="IPR028942">
    <property type="entry name" value="WHIM1_dom"/>
</dbReference>
<evidence type="ECO:0000313" key="17">
    <source>
        <dbReference type="Proteomes" id="UP000077755"/>
    </source>
</evidence>
<keyword evidence="5" id="KW-0862">Zinc</keyword>
<evidence type="ECO:0000313" key="16">
    <source>
        <dbReference type="EMBL" id="WOG88775.1"/>
    </source>
</evidence>